<dbReference type="EMBL" id="KK119175">
    <property type="protein sequence ID" value="KFM74969.1"/>
    <property type="molecule type" value="Genomic_DNA"/>
</dbReference>
<keyword evidence="1" id="KW-0472">Membrane</keyword>
<feature type="transmembrane region" description="Helical" evidence="1">
    <location>
        <begin position="57"/>
        <end position="78"/>
    </location>
</feature>
<dbReference type="GO" id="GO:0016020">
    <property type="term" value="C:membrane"/>
    <property type="evidence" value="ECO:0007669"/>
    <property type="project" value="InterPro"/>
</dbReference>
<protein>
    <recommendedName>
        <fullName evidence="4">Ergosterol biosynthetic protein 28</fullName>
    </recommendedName>
</protein>
<dbReference type="STRING" id="407821.A0A087UC80"/>
<gene>
    <name evidence="2" type="ORF">X975_20030</name>
</gene>
<dbReference type="Pfam" id="PF03694">
    <property type="entry name" value="Erg28"/>
    <property type="match status" value="1"/>
</dbReference>
<feature type="transmembrane region" description="Helical" evidence="1">
    <location>
        <begin position="25"/>
        <end position="45"/>
    </location>
</feature>
<dbReference type="InterPro" id="IPR005352">
    <property type="entry name" value="Erg28"/>
</dbReference>
<evidence type="ECO:0000313" key="2">
    <source>
        <dbReference type="EMBL" id="KFM74969.1"/>
    </source>
</evidence>
<evidence type="ECO:0008006" key="4">
    <source>
        <dbReference type="Google" id="ProtNLM"/>
    </source>
</evidence>
<name>A0A087UC80_STEMI</name>
<dbReference type="AlphaFoldDB" id="A0A087UC80"/>
<dbReference type="Proteomes" id="UP000054359">
    <property type="component" value="Unassembled WGS sequence"/>
</dbReference>
<accession>A0A087UC80</accession>
<feature type="non-terminal residue" evidence="2">
    <location>
        <position position="105"/>
    </location>
</feature>
<keyword evidence="1" id="KW-1133">Transmembrane helix</keyword>
<dbReference type="OrthoDB" id="6345150at2759"/>
<keyword evidence="1" id="KW-0812">Transmembrane</keyword>
<keyword evidence="3" id="KW-1185">Reference proteome</keyword>
<sequence length="105" mass="12241">MYGFWSLINGIVLLNCFFFIEEKKIIALAVCVIVIYLCFFGMEAFFHKTVLIHGPTIYPCALSALTLIWLLVSLKYLYSPPKEEVDENEVLRKRFPFKSISKKIR</sequence>
<proteinExistence type="predicted"/>
<evidence type="ECO:0000256" key="1">
    <source>
        <dbReference type="SAM" id="Phobius"/>
    </source>
</evidence>
<reference evidence="2 3" key="1">
    <citation type="submission" date="2013-11" db="EMBL/GenBank/DDBJ databases">
        <title>Genome sequencing of Stegodyphus mimosarum.</title>
        <authorList>
            <person name="Bechsgaard J."/>
        </authorList>
    </citation>
    <scope>NUCLEOTIDE SEQUENCE [LARGE SCALE GENOMIC DNA]</scope>
</reference>
<organism evidence="2 3">
    <name type="scientific">Stegodyphus mimosarum</name>
    <name type="common">African social velvet spider</name>
    <dbReference type="NCBI Taxonomy" id="407821"/>
    <lineage>
        <taxon>Eukaryota</taxon>
        <taxon>Metazoa</taxon>
        <taxon>Ecdysozoa</taxon>
        <taxon>Arthropoda</taxon>
        <taxon>Chelicerata</taxon>
        <taxon>Arachnida</taxon>
        <taxon>Araneae</taxon>
        <taxon>Araneomorphae</taxon>
        <taxon>Entelegynae</taxon>
        <taxon>Eresoidea</taxon>
        <taxon>Eresidae</taxon>
        <taxon>Stegodyphus</taxon>
    </lineage>
</organism>
<evidence type="ECO:0000313" key="3">
    <source>
        <dbReference type="Proteomes" id="UP000054359"/>
    </source>
</evidence>